<accession>A0A6H0Y4C4</accession>
<dbReference type="AlphaFoldDB" id="A0A6H0Y4C4"/>
<dbReference type="InterPro" id="IPR021858">
    <property type="entry name" value="Fun_TF"/>
</dbReference>
<dbReference type="EMBL" id="CP051143">
    <property type="protein sequence ID" value="QIX01699.1"/>
    <property type="molecule type" value="Genomic_DNA"/>
</dbReference>
<keyword evidence="4" id="KW-1185">Reference proteome</keyword>
<gene>
    <name evidence="3" type="ORF">AMS68_007216</name>
</gene>
<dbReference type="Gene3D" id="4.10.240.10">
    <property type="entry name" value="Zn(2)-C6 fungal-type DNA-binding domain"/>
    <property type="match status" value="1"/>
</dbReference>
<dbReference type="GO" id="GO:0008270">
    <property type="term" value="F:zinc ion binding"/>
    <property type="evidence" value="ECO:0007669"/>
    <property type="project" value="InterPro"/>
</dbReference>
<dbReference type="Pfam" id="PF11951">
    <property type="entry name" value="Fungal_trans_2"/>
    <property type="match status" value="1"/>
</dbReference>
<dbReference type="Pfam" id="PF00172">
    <property type="entry name" value="Zn_clus"/>
    <property type="match status" value="1"/>
</dbReference>
<evidence type="ECO:0000313" key="3">
    <source>
        <dbReference type="EMBL" id="QIX01699.1"/>
    </source>
</evidence>
<feature type="domain" description="Zn(2)-C6 fungal-type" evidence="2">
    <location>
        <begin position="19"/>
        <end position="43"/>
    </location>
</feature>
<evidence type="ECO:0000259" key="2">
    <source>
        <dbReference type="Pfam" id="PF00172"/>
    </source>
</evidence>
<dbReference type="OrthoDB" id="3509362at2759"/>
<dbReference type="CDD" id="cd00067">
    <property type="entry name" value="GAL4"/>
    <property type="match status" value="1"/>
</dbReference>
<name>A0A6H0Y4C4_9PEZI</name>
<dbReference type="SUPFAM" id="SSF57701">
    <property type="entry name" value="Zn2/Cys6 DNA-binding domain"/>
    <property type="match status" value="1"/>
</dbReference>
<sequence length="437" mass="49221">MSHPCGELTQRQDASRVFRKKKCDEGAPICGSCRRLKLTCVRRGEQKSAVTSTNIRTLVKFPVSQGYPAFRNELEKQVSLEAPNVFANWVTELADPRFKHIPLLARLCAQSPLVREAATALMSSGVNSKITASYELSVKSYQNCIARLKQYKPREPYEQDLAMVSMLFMSFLENKLSLAHQCGQKTSTTEDAVGSHRSGLPQLVCLYSRDHDYSMLFGDGRSLTLSPFLGGFHQTYLLMLEKHTLLQRLKSAKQAQIPELLAQARFLQQELNDLEFQIETACFVAAKRSAEVSLVRAKHLLTSYANSIHLTKITQPDASIAQAEIQEKVTKAVEILRTDDVLEKHHPALTWPLVVLACAALQPSDFAVITSVMAQVIPITETTGAETLRYSLSLLTRFRAGHGYCREQFHDIRDTTDFLREPQLLLSMEQRRQYALE</sequence>
<keyword evidence="1" id="KW-0539">Nucleus</keyword>
<evidence type="ECO:0000313" key="4">
    <source>
        <dbReference type="Proteomes" id="UP000503462"/>
    </source>
</evidence>
<dbReference type="InterPro" id="IPR036864">
    <property type="entry name" value="Zn2-C6_fun-type_DNA-bd_sf"/>
</dbReference>
<protein>
    <recommendedName>
        <fullName evidence="2">Zn(2)-C6 fungal-type domain-containing protein</fullName>
    </recommendedName>
</protein>
<reference evidence="3 4" key="1">
    <citation type="journal article" date="2016" name="Sci. Rep.">
        <title>Peltaster fructicola genome reveals evolution from an invasive phytopathogen to an ectophytic parasite.</title>
        <authorList>
            <person name="Xu C."/>
            <person name="Chen H."/>
            <person name="Gleason M.L."/>
            <person name="Xu J.R."/>
            <person name="Liu H."/>
            <person name="Zhang R."/>
            <person name="Sun G."/>
        </authorList>
    </citation>
    <scope>NUCLEOTIDE SEQUENCE [LARGE SCALE GENOMIC DNA]</scope>
    <source>
        <strain evidence="3 4">LNHT1506</strain>
    </source>
</reference>
<evidence type="ECO:0000256" key="1">
    <source>
        <dbReference type="ARBA" id="ARBA00023242"/>
    </source>
</evidence>
<dbReference type="Proteomes" id="UP000503462">
    <property type="component" value="Chromosome 5"/>
</dbReference>
<proteinExistence type="predicted"/>
<dbReference type="InterPro" id="IPR001138">
    <property type="entry name" value="Zn2Cys6_DnaBD"/>
</dbReference>
<organism evidence="3 4">
    <name type="scientific">Peltaster fructicola</name>
    <dbReference type="NCBI Taxonomy" id="286661"/>
    <lineage>
        <taxon>Eukaryota</taxon>
        <taxon>Fungi</taxon>
        <taxon>Dikarya</taxon>
        <taxon>Ascomycota</taxon>
        <taxon>Pezizomycotina</taxon>
        <taxon>Dothideomycetes</taxon>
        <taxon>Dothideomycetes incertae sedis</taxon>
        <taxon>Peltaster</taxon>
    </lineage>
</organism>
<dbReference type="GO" id="GO:0000981">
    <property type="term" value="F:DNA-binding transcription factor activity, RNA polymerase II-specific"/>
    <property type="evidence" value="ECO:0007669"/>
    <property type="project" value="InterPro"/>
</dbReference>